<dbReference type="PANTHER" id="PTHR33908:SF11">
    <property type="entry name" value="MEMBRANE PROTEIN"/>
    <property type="match status" value="1"/>
</dbReference>
<evidence type="ECO:0000313" key="10">
    <source>
        <dbReference type="Proteomes" id="UP000640531"/>
    </source>
</evidence>
<sequence>MINRRPFLHYLSLAGALPALSVAIAIGTVLRFWHLDSKPLWMDEIITAIFSLGKNYRDLPLDVVFSLNQVQEIFTFQPGVSCAQIAENLANYSTHPPLFFCLMYRWLEWMSPLGIEWVAKLRSLPALFGVAAIIAIYGLNSVAFSPTSGVMAALLMALSPFAVYLSQEARHYTLPMLFIILSLFFLIQIQQDIFQRKKVRFWVWLLWVINNIIGLYVHYFFVLAFISQIATLLLLIYQGRSKIFNLPQICLSFILSTGGVIIGFIPWLLVIYSHFHKSETNWLPSPHHIEPIYQTLMHWVLMIITLPVENQPLLIAVICGFLMVMFTIWVGFQIFPNLKLLWSNSTTHLSTFTLLSFTFFVLLQFFLIAYLLGKDITVIPRYSFVYYPSFCSLLAASLVKMKNKKFIFLLVGIVSCIFVVSNLAFQKPFQPEQIAQNMNLDPAIPLMLVVGYENYQDVAAGLSFALALEQQRSHEVKSKLHLDNLAFVHKSPDFSDFSNKLAQLSIGEVSELNLWFVGSGMRKQDYPSKLTLAGQVTCNIELTQHYRIGQFPYQLYRCGNS</sequence>
<evidence type="ECO:0000256" key="1">
    <source>
        <dbReference type="ARBA" id="ARBA00004651"/>
    </source>
</evidence>
<keyword evidence="7 8" id="KW-0472">Membrane</keyword>
<evidence type="ECO:0000256" key="3">
    <source>
        <dbReference type="ARBA" id="ARBA00022676"/>
    </source>
</evidence>
<evidence type="ECO:0000256" key="8">
    <source>
        <dbReference type="SAM" id="Phobius"/>
    </source>
</evidence>
<feature type="transmembrane region" description="Helical" evidence="8">
    <location>
        <begin position="7"/>
        <end position="33"/>
    </location>
</feature>
<dbReference type="RefSeq" id="WP_190713542.1">
    <property type="nucleotide sequence ID" value="NZ_JACJST010000006.1"/>
</dbReference>
<dbReference type="InterPro" id="IPR050297">
    <property type="entry name" value="LipidA_mod_glycosyltrf_83"/>
</dbReference>
<feature type="transmembrane region" description="Helical" evidence="8">
    <location>
        <begin position="204"/>
        <end position="237"/>
    </location>
</feature>
<reference evidence="9 10" key="1">
    <citation type="journal article" date="2020" name="ISME J.">
        <title>Comparative genomics reveals insights into cyanobacterial evolution and habitat adaptation.</title>
        <authorList>
            <person name="Chen M.Y."/>
            <person name="Teng W.K."/>
            <person name="Zhao L."/>
            <person name="Hu C.X."/>
            <person name="Zhou Y.K."/>
            <person name="Han B.P."/>
            <person name="Song L.R."/>
            <person name="Shu W.S."/>
        </authorList>
    </citation>
    <scope>NUCLEOTIDE SEQUENCE [LARGE SCALE GENOMIC DNA]</scope>
    <source>
        <strain evidence="9 10">FACHB-196</strain>
    </source>
</reference>
<keyword evidence="5 8" id="KW-0812">Transmembrane</keyword>
<keyword evidence="6 8" id="KW-1133">Transmembrane helix</keyword>
<feature type="transmembrane region" description="Helical" evidence="8">
    <location>
        <begin position="352"/>
        <end position="372"/>
    </location>
</feature>
<evidence type="ECO:0000313" key="9">
    <source>
        <dbReference type="EMBL" id="MBD2568033.1"/>
    </source>
</evidence>
<keyword evidence="2" id="KW-1003">Cell membrane</keyword>
<keyword evidence="10" id="KW-1185">Reference proteome</keyword>
<feature type="transmembrane region" description="Helical" evidence="8">
    <location>
        <begin position="406"/>
        <end position="425"/>
    </location>
</feature>
<keyword evidence="4" id="KW-0808">Transferase</keyword>
<evidence type="ECO:0000256" key="5">
    <source>
        <dbReference type="ARBA" id="ARBA00022692"/>
    </source>
</evidence>
<dbReference type="EMBL" id="JACJST010000006">
    <property type="protein sequence ID" value="MBD2568033.1"/>
    <property type="molecule type" value="Genomic_DNA"/>
</dbReference>
<comment type="caution">
    <text evidence="9">The sequence shown here is derived from an EMBL/GenBank/DDBJ whole genome shotgun (WGS) entry which is preliminary data.</text>
</comment>
<proteinExistence type="predicted"/>
<comment type="subcellular location">
    <subcellularLocation>
        <location evidence="1">Cell membrane</location>
        <topology evidence="1">Multi-pass membrane protein</topology>
    </subcellularLocation>
</comment>
<gene>
    <name evidence="9" type="ORF">H6G59_08945</name>
</gene>
<dbReference type="Proteomes" id="UP000640531">
    <property type="component" value="Unassembled WGS sequence"/>
</dbReference>
<feature type="transmembrane region" description="Helical" evidence="8">
    <location>
        <begin position="292"/>
        <end position="308"/>
    </location>
</feature>
<evidence type="ECO:0000256" key="6">
    <source>
        <dbReference type="ARBA" id="ARBA00022989"/>
    </source>
</evidence>
<dbReference type="PANTHER" id="PTHR33908">
    <property type="entry name" value="MANNOSYLTRANSFERASE YKCB-RELATED"/>
    <property type="match status" value="1"/>
</dbReference>
<evidence type="ECO:0000256" key="2">
    <source>
        <dbReference type="ARBA" id="ARBA00022475"/>
    </source>
</evidence>
<feature type="transmembrane region" description="Helical" evidence="8">
    <location>
        <begin position="172"/>
        <end position="189"/>
    </location>
</feature>
<name>A0ABR8FCS4_9NOST</name>
<evidence type="ECO:0000256" key="4">
    <source>
        <dbReference type="ARBA" id="ARBA00022679"/>
    </source>
</evidence>
<feature type="transmembrane region" description="Helical" evidence="8">
    <location>
        <begin position="249"/>
        <end position="272"/>
    </location>
</feature>
<accession>A0ABR8FCS4</accession>
<organism evidence="9 10">
    <name type="scientific">Anabaena lutea FACHB-196</name>
    <dbReference type="NCBI Taxonomy" id="2692881"/>
    <lineage>
        <taxon>Bacteria</taxon>
        <taxon>Bacillati</taxon>
        <taxon>Cyanobacteriota</taxon>
        <taxon>Cyanophyceae</taxon>
        <taxon>Nostocales</taxon>
        <taxon>Nostocaceae</taxon>
        <taxon>Anabaena</taxon>
    </lineage>
</organism>
<protein>
    <submittedName>
        <fullName evidence="9">Glycosyltransferase family 39 protein</fullName>
    </submittedName>
</protein>
<evidence type="ECO:0000256" key="7">
    <source>
        <dbReference type="ARBA" id="ARBA00023136"/>
    </source>
</evidence>
<keyword evidence="3" id="KW-0328">Glycosyltransferase</keyword>
<feature type="transmembrane region" description="Helical" evidence="8">
    <location>
        <begin position="143"/>
        <end position="165"/>
    </location>
</feature>
<feature type="transmembrane region" description="Helical" evidence="8">
    <location>
        <begin position="313"/>
        <end position="332"/>
    </location>
</feature>